<protein>
    <submittedName>
        <fullName evidence="1">Uncharacterized protein</fullName>
    </submittedName>
</protein>
<reference evidence="1 2" key="1">
    <citation type="submission" date="2014-04" db="EMBL/GenBank/DDBJ databases">
        <authorList>
            <consortium name="DOE Joint Genome Institute"/>
            <person name="Kuo A."/>
            <person name="Tarkka M."/>
            <person name="Buscot F."/>
            <person name="Kohler A."/>
            <person name="Nagy L.G."/>
            <person name="Floudas D."/>
            <person name="Copeland A."/>
            <person name="Barry K.W."/>
            <person name="Cichocki N."/>
            <person name="Veneault-Fourrey C."/>
            <person name="LaButti K."/>
            <person name="Lindquist E.A."/>
            <person name="Lipzen A."/>
            <person name="Lundell T."/>
            <person name="Morin E."/>
            <person name="Murat C."/>
            <person name="Sun H."/>
            <person name="Tunlid A."/>
            <person name="Henrissat B."/>
            <person name="Grigoriev I.V."/>
            <person name="Hibbett D.S."/>
            <person name="Martin F."/>
            <person name="Nordberg H.P."/>
            <person name="Cantor M.N."/>
            <person name="Hua S.X."/>
        </authorList>
    </citation>
    <scope>NUCLEOTIDE SEQUENCE [LARGE SCALE GENOMIC DNA]</scope>
    <source>
        <strain evidence="1 2">F 1598</strain>
    </source>
</reference>
<dbReference type="Proteomes" id="UP000054166">
    <property type="component" value="Unassembled WGS sequence"/>
</dbReference>
<sequence length="115" mass="12336">MGRTVGDSEGMYDVDTSTKGLCWEIHSKSRLDYAQALVRTGITPTAQITQTLDLSFHTVDTRDPLPEVELCVFLGGNAFDLDEGAGGVSTLCAFGTEDTALGVESCLAVRPHRDI</sequence>
<dbReference type="EMBL" id="KN833030">
    <property type="protein sequence ID" value="KIM76928.1"/>
    <property type="molecule type" value="Genomic_DNA"/>
</dbReference>
<gene>
    <name evidence="1" type="ORF">PILCRDRAFT_825938</name>
</gene>
<dbReference type="AlphaFoldDB" id="A0A0C3ASL7"/>
<evidence type="ECO:0000313" key="2">
    <source>
        <dbReference type="Proteomes" id="UP000054166"/>
    </source>
</evidence>
<keyword evidence="2" id="KW-1185">Reference proteome</keyword>
<evidence type="ECO:0000313" key="1">
    <source>
        <dbReference type="EMBL" id="KIM76928.1"/>
    </source>
</evidence>
<reference evidence="2" key="2">
    <citation type="submission" date="2015-01" db="EMBL/GenBank/DDBJ databases">
        <title>Evolutionary Origins and Diversification of the Mycorrhizal Mutualists.</title>
        <authorList>
            <consortium name="DOE Joint Genome Institute"/>
            <consortium name="Mycorrhizal Genomics Consortium"/>
            <person name="Kohler A."/>
            <person name="Kuo A."/>
            <person name="Nagy L.G."/>
            <person name="Floudas D."/>
            <person name="Copeland A."/>
            <person name="Barry K.W."/>
            <person name="Cichocki N."/>
            <person name="Veneault-Fourrey C."/>
            <person name="LaButti K."/>
            <person name="Lindquist E.A."/>
            <person name="Lipzen A."/>
            <person name="Lundell T."/>
            <person name="Morin E."/>
            <person name="Murat C."/>
            <person name="Riley R."/>
            <person name="Ohm R."/>
            <person name="Sun H."/>
            <person name="Tunlid A."/>
            <person name="Henrissat B."/>
            <person name="Grigoriev I.V."/>
            <person name="Hibbett D.S."/>
            <person name="Martin F."/>
        </authorList>
    </citation>
    <scope>NUCLEOTIDE SEQUENCE [LARGE SCALE GENOMIC DNA]</scope>
    <source>
        <strain evidence="2">F 1598</strain>
    </source>
</reference>
<dbReference type="InParanoid" id="A0A0C3ASL7"/>
<accession>A0A0C3ASL7</accession>
<name>A0A0C3ASL7_PILCF</name>
<organism evidence="1 2">
    <name type="scientific">Piloderma croceum (strain F 1598)</name>
    <dbReference type="NCBI Taxonomy" id="765440"/>
    <lineage>
        <taxon>Eukaryota</taxon>
        <taxon>Fungi</taxon>
        <taxon>Dikarya</taxon>
        <taxon>Basidiomycota</taxon>
        <taxon>Agaricomycotina</taxon>
        <taxon>Agaricomycetes</taxon>
        <taxon>Agaricomycetidae</taxon>
        <taxon>Atheliales</taxon>
        <taxon>Atheliaceae</taxon>
        <taxon>Piloderma</taxon>
    </lineage>
</organism>
<dbReference type="HOGENOM" id="CLU_2109921_0_0_1"/>
<proteinExistence type="predicted"/>